<evidence type="ECO:0000256" key="1">
    <source>
        <dbReference type="SAM" id="MobiDB-lite"/>
    </source>
</evidence>
<evidence type="ECO:0000313" key="3">
    <source>
        <dbReference type="EMBL" id="CEL95407.1"/>
    </source>
</evidence>
<reference evidence="3 4" key="1">
    <citation type="submission" date="2014-11" db="EMBL/GenBank/DDBJ databases">
        <authorList>
            <person name="Zhu J."/>
            <person name="Qi W."/>
            <person name="Song R."/>
        </authorList>
    </citation>
    <scope>NUCLEOTIDE SEQUENCE [LARGE SCALE GENOMIC DNA]</scope>
</reference>
<feature type="domain" description="GST N-terminal" evidence="2">
    <location>
        <begin position="131"/>
        <end position="213"/>
    </location>
</feature>
<dbReference type="PANTHER" id="PTHR45288">
    <property type="entry name" value="THIOREDOXIN FAMILY PROTEIN"/>
    <property type="match status" value="1"/>
</dbReference>
<dbReference type="InterPro" id="IPR036249">
    <property type="entry name" value="Thioredoxin-like_sf"/>
</dbReference>
<keyword evidence="4" id="KW-1185">Reference proteome</keyword>
<sequence>MVLLCRTSAFQISRAIRAMKGPQGGRPSPWKMQSSTTDKYRQDPPKPRKFAIRPDKALDIATASAGLVFRLGSGALVNGYRVSFEKADTDTPKDAPQTRAPSGLDEDEYTFVTVAGRKTVETNRLGKRPAVPLELYEFEGCPFCRKVREAVSILDLDVLFYPCPKDGKVYRPRLVARAGKSQFPYLVDPNEKLEMYESDDIIQYLFDTYSDGKVPLFLRLGPFTTITCGLGLAPRLGKGSRYIPSKSPREPLILWGYEGSPFVKIVREVLSSRELPHLMKFCARGSPKRSALLKKTGTFQVPYLEDPNTGVKMFESAEIVNYLNDEYGVSSDEQQPVGTSSMTTTTSADDR</sequence>
<dbReference type="Pfam" id="PF13417">
    <property type="entry name" value="GST_N_3"/>
    <property type="match status" value="2"/>
</dbReference>
<dbReference type="SUPFAM" id="SSF52833">
    <property type="entry name" value="Thioredoxin-like"/>
    <property type="match status" value="2"/>
</dbReference>
<dbReference type="AlphaFoldDB" id="A0A0G4EGN5"/>
<evidence type="ECO:0000259" key="2">
    <source>
        <dbReference type="PROSITE" id="PS50404"/>
    </source>
</evidence>
<dbReference type="VEuPathDB" id="CryptoDB:Vbra_11837"/>
<dbReference type="Proteomes" id="UP000041254">
    <property type="component" value="Unassembled WGS sequence"/>
</dbReference>
<evidence type="ECO:0000313" key="4">
    <source>
        <dbReference type="Proteomes" id="UP000041254"/>
    </source>
</evidence>
<dbReference type="InterPro" id="IPR004045">
    <property type="entry name" value="Glutathione_S-Trfase_N"/>
</dbReference>
<dbReference type="SFLD" id="SFLDS00019">
    <property type="entry name" value="Glutathione_Transferase_(cytos"/>
    <property type="match status" value="1"/>
</dbReference>
<name>A0A0G4EGN5_VITBC</name>
<dbReference type="InParanoid" id="A0A0G4EGN5"/>
<accession>A0A0G4EGN5</accession>
<feature type="compositionally biased region" description="Low complexity" evidence="1">
    <location>
        <begin position="339"/>
        <end position="351"/>
    </location>
</feature>
<dbReference type="PROSITE" id="PS50404">
    <property type="entry name" value="GST_NTER"/>
    <property type="match status" value="2"/>
</dbReference>
<gene>
    <name evidence="3" type="ORF">Vbra_11837</name>
</gene>
<protein>
    <recommendedName>
        <fullName evidence="2">GST N-terminal domain-containing protein</fullName>
    </recommendedName>
</protein>
<feature type="region of interest" description="Disordered" evidence="1">
    <location>
        <begin position="329"/>
        <end position="351"/>
    </location>
</feature>
<dbReference type="SFLD" id="SFLDG01181">
    <property type="entry name" value="SUF2"/>
    <property type="match status" value="1"/>
</dbReference>
<dbReference type="CDD" id="cd03041">
    <property type="entry name" value="GST_N_2GST_N"/>
    <property type="match status" value="1"/>
</dbReference>
<dbReference type="Gene3D" id="3.40.30.10">
    <property type="entry name" value="Glutaredoxin"/>
    <property type="match status" value="2"/>
</dbReference>
<proteinExistence type="predicted"/>
<organism evidence="3 4">
    <name type="scientific">Vitrella brassicaformis (strain CCMP3155)</name>
    <dbReference type="NCBI Taxonomy" id="1169540"/>
    <lineage>
        <taxon>Eukaryota</taxon>
        <taxon>Sar</taxon>
        <taxon>Alveolata</taxon>
        <taxon>Colpodellida</taxon>
        <taxon>Vitrellaceae</taxon>
        <taxon>Vitrella</taxon>
    </lineage>
</organism>
<feature type="domain" description="GST N-terminal" evidence="2">
    <location>
        <begin position="250"/>
        <end position="331"/>
    </location>
</feature>
<dbReference type="OrthoDB" id="422574at2759"/>
<dbReference type="PANTHER" id="PTHR45288:SF1">
    <property type="entry name" value="THIOREDOXIN FAMILY PROTEIN"/>
    <property type="match status" value="1"/>
</dbReference>
<dbReference type="EMBL" id="CDMY01000227">
    <property type="protein sequence ID" value="CEL95407.1"/>
    <property type="molecule type" value="Genomic_DNA"/>
</dbReference>
<feature type="region of interest" description="Disordered" evidence="1">
    <location>
        <begin position="17"/>
        <end position="48"/>
    </location>
</feature>
<dbReference type="GO" id="GO:0009507">
    <property type="term" value="C:chloroplast"/>
    <property type="evidence" value="ECO:0007669"/>
    <property type="project" value="TreeGrafter"/>
</dbReference>
<dbReference type="PhylomeDB" id="A0A0G4EGN5"/>
<dbReference type="SFLD" id="SFLDG01202">
    <property type="entry name" value="SUF2.2"/>
    <property type="match status" value="1"/>
</dbReference>
<feature type="compositionally biased region" description="Basic and acidic residues" evidence="1">
    <location>
        <begin position="38"/>
        <end position="48"/>
    </location>
</feature>
<dbReference type="InterPro" id="IPR040079">
    <property type="entry name" value="Glutathione_S-Trfase"/>
</dbReference>